<comment type="caution">
    <text evidence="2">The sequence shown here is derived from an EMBL/GenBank/DDBJ whole genome shotgun (WGS) entry which is preliminary data.</text>
</comment>
<evidence type="ECO:0000313" key="2">
    <source>
        <dbReference type="EMBL" id="MED6194126.1"/>
    </source>
</evidence>
<dbReference type="Proteomes" id="UP001341840">
    <property type="component" value="Unassembled WGS sequence"/>
</dbReference>
<reference evidence="2 3" key="1">
    <citation type="journal article" date="2023" name="Plants (Basel)">
        <title>Bridging the Gap: Combining Genomics and Transcriptomics Approaches to Understand Stylosanthes scabra, an Orphan Legume from the Brazilian Caatinga.</title>
        <authorList>
            <person name="Ferreira-Neto J.R.C."/>
            <person name="da Silva M.D."/>
            <person name="Binneck E."/>
            <person name="de Melo N.F."/>
            <person name="da Silva R.H."/>
            <person name="de Melo A.L.T.M."/>
            <person name="Pandolfi V."/>
            <person name="Bustamante F.O."/>
            <person name="Brasileiro-Vidal A.C."/>
            <person name="Benko-Iseppon A.M."/>
        </authorList>
    </citation>
    <scope>NUCLEOTIDE SEQUENCE [LARGE SCALE GENOMIC DNA]</scope>
    <source>
        <tissue evidence="2">Leaves</tissue>
    </source>
</reference>
<proteinExistence type="predicted"/>
<feature type="region of interest" description="Disordered" evidence="1">
    <location>
        <begin position="30"/>
        <end position="52"/>
    </location>
</feature>
<protein>
    <submittedName>
        <fullName evidence="2">Uncharacterized protein</fullName>
    </submittedName>
</protein>
<evidence type="ECO:0000256" key="1">
    <source>
        <dbReference type="SAM" id="MobiDB-lite"/>
    </source>
</evidence>
<sequence>ETIEIVDAAKKGHDEFLKAGTKNFEIAMNKPQQAPGTDSNENWESHLTTFGK</sequence>
<feature type="non-terminal residue" evidence="2">
    <location>
        <position position="1"/>
    </location>
</feature>
<evidence type="ECO:0000313" key="3">
    <source>
        <dbReference type="Proteomes" id="UP001341840"/>
    </source>
</evidence>
<organism evidence="2 3">
    <name type="scientific">Stylosanthes scabra</name>
    <dbReference type="NCBI Taxonomy" id="79078"/>
    <lineage>
        <taxon>Eukaryota</taxon>
        <taxon>Viridiplantae</taxon>
        <taxon>Streptophyta</taxon>
        <taxon>Embryophyta</taxon>
        <taxon>Tracheophyta</taxon>
        <taxon>Spermatophyta</taxon>
        <taxon>Magnoliopsida</taxon>
        <taxon>eudicotyledons</taxon>
        <taxon>Gunneridae</taxon>
        <taxon>Pentapetalae</taxon>
        <taxon>rosids</taxon>
        <taxon>fabids</taxon>
        <taxon>Fabales</taxon>
        <taxon>Fabaceae</taxon>
        <taxon>Papilionoideae</taxon>
        <taxon>50 kb inversion clade</taxon>
        <taxon>dalbergioids sensu lato</taxon>
        <taxon>Dalbergieae</taxon>
        <taxon>Pterocarpus clade</taxon>
        <taxon>Stylosanthes</taxon>
    </lineage>
</organism>
<accession>A0ABU6X9S3</accession>
<keyword evidence="3" id="KW-1185">Reference proteome</keyword>
<name>A0ABU6X9S3_9FABA</name>
<gene>
    <name evidence="2" type="ORF">PIB30_025508</name>
</gene>
<dbReference type="EMBL" id="JASCZI010211542">
    <property type="protein sequence ID" value="MED6194126.1"/>
    <property type="molecule type" value="Genomic_DNA"/>
</dbReference>